<sequence>CHRDTLLMSSCSFFWRGSPLPQKRGHEEDVDDRNMNHSSSGPIKKLKARSGHAPIDKQSSACKTRKFWYFFVL</sequence>
<name>A0A367JS06_RHIAZ</name>
<dbReference type="EMBL" id="PJQL01000787">
    <property type="protein sequence ID" value="RCH92733.1"/>
    <property type="molecule type" value="Genomic_DNA"/>
</dbReference>
<gene>
    <name evidence="2" type="ORF">CU097_001019</name>
</gene>
<keyword evidence="3" id="KW-1185">Reference proteome</keyword>
<dbReference type="Proteomes" id="UP000252139">
    <property type="component" value="Unassembled WGS sequence"/>
</dbReference>
<organism evidence="2 3">
    <name type="scientific">Rhizopus azygosporus</name>
    <name type="common">Rhizopus microsporus var. azygosporus</name>
    <dbReference type="NCBI Taxonomy" id="86630"/>
    <lineage>
        <taxon>Eukaryota</taxon>
        <taxon>Fungi</taxon>
        <taxon>Fungi incertae sedis</taxon>
        <taxon>Mucoromycota</taxon>
        <taxon>Mucoromycotina</taxon>
        <taxon>Mucoromycetes</taxon>
        <taxon>Mucorales</taxon>
        <taxon>Mucorineae</taxon>
        <taxon>Rhizopodaceae</taxon>
        <taxon>Rhizopus</taxon>
    </lineage>
</organism>
<feature type="compositionally biased region" description="Basic and acidic residues" evidence="1">
    <location>
        <begin position="24"/>
        <end position="35"/>
    </location>
</feature>
<comment type="caution">
    <text evidence="2">The sequence shown here is derived from an EMBL/GenBank/DDBJ whole genome shotgun (WGS) entry which is preliminary data.</text>
</comment>
<evidence type="ECO:0000313" key="2">
    <source>
        <dbReference type="EMBL" id="RCH92733.1"/>
    </source>
</evidence>
<evidence type="ECO:0000256" key="1">
    <source>
        <dbReference type="SAM" id="MobiDB-lite"/>
    </source>
</evidence>
<reference evidence="2 3" key="1">
    <citation type="journal article" date="2018" name="G3 (Bethesda)">
        <title>Phylogenetic and Phylogenomic Definition of Rhizopus Species.</title>
        <authorList>
            <person name="Gryganskyi A.P."/>
            <person name="Golan J."/>
            <person name="Dolatabadi S."/>
            <person name="Mondo S."/>
            <person name="Robb S."/>
            <person name="Idnurm A."/>
            <person name="Muszewska A."/>
            <person name="Steczkiewicz K."/>
            <person name="Masonjones S."/>
            <person name="Liao H.L."/>
            <person name="Gajdeczka M.T."/>
            <person name="Anike F."/>
            <person name="Vuek A."/>
            <person name="Anishchenko I.M."/>
            <person name="Voigt K."/>
            <person name="de Hoog G.S."/>
            <person name="Smith M.E."/>
            <person name="Heitman J."/>
            <person name="Vilgalys R."/>
            <person name="Stajich J.E."/>
        </authorList>
    </citation>
    <scope>NUCLEOTIDE SEQUENCE [LARGE SCALE GENOMIC DNA]</scope>
    <source>
        <strain evidence="2 3">CBS 357.93</strain>
    </source>
</reference>
<accession>A0A367JS06</accession>
<protein>
    <submittedName>
        <fullName evidence="2">Uncharacterized protein</fullName>
    </submittedName>
</protein>
<dbReference type="AlphaFoldDB" id="A0A367JS06"/>
<feature type="non-terminal residue" evidence="2">
    <location>
        <position position="1"/>
    </location>
</feature>
<evidence type="ECO:0000313" key="3">
    <source>
        <dbReference type="Proteomes" id="UP000252139"/>
    </source>
</evidence>
<proteinExistence type="predicted"/>
<feature type="region of interest" description="Disordered" evidence="1">
    <location>
        <begin position="18"/>
        <end position="57"/>
    </location>
</feature>